<dbReference type="GO" id="GO:0048027">
    <property type="term" value="F:mRNA 5'-UTR binding"/>
    <property type="evidence" value="ECO:0007669"/>
    <property type="project" value="UniProtKB-UniRule"/>
</dbReference>
<dbReference type="RefSeq" id="WP_145061597.1">
    <property type="nucleotide sequence ID" value="NZ_CP036263.1"/>
</dbReference>
<dbReference type="GO" id="GO:0044781">
    <property type="term" value="P:bacterial-type flagellum organization"/>
    <property type="evidence" value="ECO:0007669"/>
    <property type="project" value="UniProtKB-KW"/>
</dbReference>
<comment type="subcellular location">
    <subcellularLocation>
        <location evidence="4">Cytoplasm</location>
    </subcellularLocation>
</comment>
<gene>
    <name evidence="4" type="primary">csrA</name>
    <name evidence="5" type="ORF">HG15A2_35660</name>
</gene>
<dbReference type="SUPFAM" id="SSF117130">
    <property type="entry name" value="CsrA-like"/>
    <property type="match status" value="1"/>
</dbReference>
<sequence length="76" mass="8072">MLVLSRKPGDEIAIAGDIIVRVLEIGPGRVRLGVAAPRDVRILRGELSAREVVTVPVEVDALLKFSALPLETVASS</sequence>
<dbReference type="InterPro" id="IPR003751">
    <property type="entry name" value="CsrA"/>
</dbReference>
<dbReference type="GO" id="GO:0006109">
    <property type="term" value="P:regulation of carbohydrate metabolic process"/>
    <property type="evidence" value="ECO:0007669"/>
    <property type="project" value="InterPro"/>
</dbReference>
<keyword evidence="2 4" id="KW-0810">Translation regulation</keyword>
<dbReference type="PANTHER" id="PTHR34984">
    <property type="entry name" value="CARBON STORAGE REGULATOR"/>
    <property type="match status" value="1"/>
</dbReference>
<evidence type="ECO:0000256" key="1">
    <source>
        <dbReference type="ARBA" id="ARBA00022490"/>
    </source>
</evidence>
<dbReference type="GO" id="GO:1902208">
    <property type="term" value="P:regulation of bacterial-type flagellum assembly"/>
    <property type="evidence" value="ECO:0007669"/>
    <property type="project" value="UniProtKB-UniRule"/>
</dbReference>
<comment type="similarity">
    <text evidence="4">Belongs to the CsrA/RsmA family.</text>
</comment>
<comment type="subunit">
    <text evidence="4">Homodimer; the beta-strands of each monomer intercalate to form a hydrophobic core, while the alpha-helices form wings that extend away from the core.</text>
</comment>
<dbReference type="InterPro" id="IPR036107">
    <property type="entry name" value="CsrA_sf"/>
</dbReference>
<name>A0A517MZB9_9BACT</name>
<evidence type="ECO:0000313" key="5">
    <source>
        <dbReference type="EMBL" id="QDT00230.1"/>
    </source>
</evidence>
<dbReference type="OrthoDB" id="289081at2"/>
<keyword evidence="3 4" id="KW-0694">RNA-binding</keyword>
<dbReference type="Proteomes" id="UP000319852">
    <property type="component" value="Chromosome"/>
</dbReference>
<evidence type="ECO:0000313" key="6">
    <source>
        <dbReference type="Proteomes" id="UP000319852"/>
    </source>
</evidence>
<accession>A0A517MZB9</accession>
<dbReference type="AlphaFoldDB" id="A0A517MZB9"/>
<dbReference type="KEGG" id="amob:HG15A2_35660"/>
<keyword evidence="6" id="KW-1185">Reference proteome</keyword>
<dbReference type="HAMAP" id="MF_00167">
    <property type="entry name" value="CsrA"/>
    <property type="match status" value="1"/>
</dbReference>
<dbReference type="GO" id="GO:0005829">
    <property type="term" value="C:cytosol"/>
    <property type="evidence" value="ECO:0007669"/>
    <property type="project" value="TreeGrafter"/>
</dbReference>
<evidence type="ECO:0000256" key="4">
    <source>
        <dbReference type="HAMAP-Rule" id="MF_00167"/>
    </source>
</evidence>
<dbReference type="Gene3D" id="2.60.40.4380">
    <property type="entry name" value="Translational regulator CsrA"/>
    <property type="match status" value="1"/>
</dbReference>
<comment type="function">
    <text evidence="4">A translational regulator that binds mRNA to regulate translation initiation and/or mRNA stability. Usually binds in the 5'-UTR at or near the Shine-Dalgarno sequence preventing ribosome-binding, thus repressing translation. Its main target seems to be the major flagellin gene, while its function is anatagonized by FliW.</text>
</comment>
<organism evidence="5 6">
    <name type="scientific">Adhaeretor mobilis</name>
    <dbReference type="NCBI Taxonomy" id="1930276"/>
    <lineage>
        <taxon>Bacteria</taxon>
        <taxon>Pseudomonadati</taxon>
        <taxon>Planctomycetota</taxon>
        <taxon>Planctomycetia</taxon>
        <taxon>Pirellulales</taxon>
        <taxon>Lacipirellulaceae</taxon>
        <taxon>Adhaeretor</taxon>
    </lineage>
</organism>
<keyword evidence="1 4" id="KW-0963">Cytoplasm</keyword>
<dbReference type="GO" id="GO:0006402">
    <property type="term" value="P:mRNA catabolic process"/>
    <property type="evidence" value="ECO:0007669"/>
    <property type="project" value="InterPro"/>
</dbReference>
<protein>
    <recommendedName>
        <fullName evidence="4">Translational regulator CsrA</fullName>
    </recommendedName>
</protein>
<keyword evidence="4" id="KW-1005">Bacterial flagellum biogenesis</keyword>
<dbReference type="EMBL" id="CP036263">
    <property type="protein sequence ID" value="QDT00230.1"/>
    <property type="molecule type" value="Genomic_DNA"/>
</dbReference>
<proteinExistence type="inferred from homology"/>
<evidence type="ECO:0000256" key="3">
    <source>
        <dbReference type="ARBA" id="ARBA00022884"/>
    </source>
</evidence>
<dbReference type="PANTHER" id="PTHR34984:SF1">
    <property type="entry name" value="CARBON STORAGE REGULATOR"/>
    <property type="match status" value="1"/>
</dbReference>
<reference evidence="5 6" key="1">
    <citation type="submission" date="2019-02" db="EMBL/GenBank/DDBJ databases">
        <title>Deep-cultivation of Planctomycetes and their phenomic and genomic characterization uncovers novel biology.</title>
        <authorList>
            <person name="Wiegand S."/>
            <person name="Jogler M."/>
            <person name="Boedeker C."/>
            <person name="Pinto D."/>
            <person name="Vollmers J."/>
            <person name="Rivas-Marin E."/>
            <person name="Kohn T."/>
            <person name="Peeters S.H."/>
            <person name="Heuer A."/>
            <person name="Rast P."/>
            <person name="Oberbeckmann S."/>
            <person name="Bunk B."/>
            <person name="Jeske O."/>
            <person name="Meyerdierks A."/>
            <person name="Storesund J.E."/>
            <person name="Kallscheuer N."/>
            <person name="Luecker S."/>
            <person name="Lage O.M."/>
            <person name="Pohl T."/>
            <person name="Merkel B.J."/>
            <person name="Hornburger P."/>
            <person name="Mueller R.-W."/>
            <person name="Bruemmer F."/>
            <person name="Labrenz M."/>
            <person name="Spormann A.M."/>
            <person name="Op den Camp H."/>
            <person name="Overmann J."/>
            <person name="Amann R."/>
            <person name="Jetten M.S.M."/>
            <person name="Mascher T."/>
            <person name="Medema M.H."/>
            <person name="Devos D.P."/>
            <person name="Kaster A.-K."/>
            <person name="Ovreas L."/>
            <person name="Rohde M."/>
            <person name="Galperin M.Y."/>
            <person name="Jogler C."/>
        </authorList>
    </citation>
    <scope>NUCLEOTIDE SEQUENCE [LARGE SCALE GENOMIC DNA]</scope>
    <source>
        <strain evidence="5 6">HG15A2</strain>
    </source>
</reference>
<dbReference type="GO" id="GO:0045947">
    <property type="term" value="P:negative regulation of translational initiation"/>
    <property type="evidence" value="ECO:0007669"/>
    <property type="project" value="UniProtKB-UniRule"/>
</dbReference>
<dbReference type="Pfam" id="PF02599">
    <property type="entry name" value="CsrA"/>
    <property type="match status" value="1"/>
</dbReference>
<evidence type="ECO:0000256" key="2">
    <source>
        <dbReference type="ARBA" id="ARBA00022845"/>
    </source>
</evidence>
<keyword evidence="4" id="KW-0678">Repressor</keyword>